<name>A0A375BBV9_9BURK</name>
<accession>A0A375BBV9</accession>
<reference evidence="1" key="1">
    <citation type="submission" date="2018-01" db="EMBL/GenBank/DDBJ databases">
        <authorList>
            <person name="Clerissi C."/>
        </authorList>
    </citation>
    <scope>NUCLEOTIDE SEQUENCE</scope>
    <source>
        <strain evidence="1">Cupriavidus sp. LMG 19464</strain>
    </source>
</reference>
<proteinExistence type="predicted"/>
<evidence type="ECO:0000313" key="1">
    <source>
        <dbReference type="EMBL" id="SOY41100.1"/>
    </source>
</evidence>
<organism evidence="1">
    <name type="scientific">Cupriavidus taiwanensis</name>
    <dbReference type="NCBI Taxonomy" id="164546"/>
    <lineage>
        <taxon>Bacteria</taxon>
        <taxon>Pseudomonadati</taxon>
        <taxon>Pseudomonadota</taxon>
        <taxon>Betaproteobacteria</taxon>
        <taxon>Burkholderiales</taxon>
        <taxon>Burkholderiaceae</taxon>
        <taxon>Cupriavidus</taxon>
    </lineage>
</organism>
<sequence>MNVWRQEFRKYIHPDDGVGTINSRHR</sequence>
<dbReference type="AlphaFoldDB" id="A0A375BBV9"/>
<comment type="caution">
    <text evidence="1">The sequence shown here is derived from an EMBL/GenBank/DDBJ whole genome shotgun (WGS) entry which is preliminary data.</text>
</comment>
<gene>
    <name evidence="1" type="ORF">CBM2587_A10148</name>
</gene>
<dbReference type="Proteomes" id="UP000256780">
    <property type="component" value="Chromosome CBM2587_a"/>
</dbReference>
<dbReference type="EMBL" id="OFSQ01000001">
    <property type="protein sequence ID" value="SOY41100.1"/>
    <property type="molecule type" value="Genomic_DNA"/>
</dbReference>
<protein>
    <submittedName>
        <fullName evidence="1">Uncharacterized protein</fullName>
    </submittedName>
</protein>